<comment type="subcellular location">
    <subcellularLocation>
        <location evidence="1">Cell envelope</location>
    </subcellularLocation>
</comment>
<dbReference type="InterPro" id="IPR038352">
    <property type="entry name" value="Imelysin_sf"/>
</dbReference>
<feature type="domain" description="Imelysin-like" evidence="3">
    <location>
        <begin position="78"/>
        <end position="336"/>
    </location>
</feature>
<keyword evidence="5" id="KW-1185">Reference proteome</keyword>
<dbReference type="Gene3D" id="1.20.1420.20">
    <property type="entry name" value="M75 peptidase, HXXE motif"/>
    <property type="match status" value="1"/>
</dbReference>
<sequence>MASFPSLNQTATARLVIIWFIAYFGSFAVAQADGASQGAPTHHFFLTQSKSFFDVTQKLTTELQRECAVEKRVNPLSESEKSSAAYAIRRQVNTVMLGWMPLQGIVSGPAAASDRYWQVQFWPDKKNTTGRQLTVLLKQNRAWQLEWLVEQSVAAQGLGALEWLWFDEQAKTWSFEQRCQASQVIAANLSQNAKSIYMAWQENPWRELNNAQWKAEALSLMVDQLDLVMKKMALPLGKNGKTKPFFSEAWRSQTSLVLLKTNLTQLEAQFWIPKSGVRALLQAQKQDVLAERIAKQFKQILADWPTKRSLVNALNSQEGHRAMIQRYNQVEHLHYLLSEPAANALGVLVGFNATDGD</sequence>
<dbReference type="Pfam" id="PF09375">
    <property type="entry name" value="Peptidase_M75"/>
    <property type="match status" value="1"/>
</dbReference>
<dbReference type="InterPro" id="IPR018976">
    <property type="entry name" value="Imelysin-like"/>
</dbReference>
<dbReference type="GO" id="GO:0030313">
    <property type="term" value="C:cell envelope"/>
    <property type="evidence" value="ECO:0007669"/>
    <property type="project" value="UniProtKB-SubCell"/>
</dbReference>
<evidence type="ECO:0000259" key="3">
    <source>
        <dbReference type="Pfam" id="PF09375"/>
    </source>
</evidence>
<evidence type="ECO:0000313" key="5">
    <source>
        <dbReference type="Proteomes" id="UP000535589"/>
    </source>
</evidence>
<dbReference type="Proteomes" id="UP000535589">
    <property type="component" value="Unassembled WGS sequence"/>
</dbReference>
<dbReference type="EMBL" id="JABAIK010000030">
    <property type="protein sequence ID" value="NLS14803.1"/>
    <property type="molecule type" value="Genomic_DNA"/>
</dbReference>
<name>A0A7X8TUY1_9VIBR</name>
<gene>
    <name evidence="4" type="ORF">HGP28_18250</name>
</gene>
<keyword evidence="2" id="KW-0732">Signal</keyword>
<dbReference type="CDD" id="cd14659">
    <property type="entry name" value="Imelysin-like_IPPA"/>
    <property type="match status" value="1"/>
</dbReference>
<comment type="caution">
    <text evidence="4">The sequence shown here is derived from an EMBL/GenBank/DDBJ whole genome shotgun (WGS) entry which is preliminary data.</text>
</comment>
<accession>A0A7X8TUY1</accession>
<proteinExistence type="predicted"/>
<dbReference type="AlphaFoldDB" id="A0A7X8TUY1"/>
<dbReference type="InterPro" id="IPR034984">
    <property type="entry name" value="Imelysin-like_IPPA"/>
</dbReference>
<evidence type="ECO:0000256" key="1">
    <source>
        <dbReference type="ARBA" id="ARBA00004196"/>
    </source>
</evidence>
<organism evidence="4 5">
    <name type="scientific">Vibrio agarilyticus</name>
    <dbReference type="NCBI Taxonomy" id="2726741"/>
    <lineage>
        <taxon>Bacteria</taxon>
        <taxon>Pseudomonadati</taxon>
        <taxon>Pseudomonadota</taxon>
        <taxon>Gammaproteobacteria</taxon>
        <taxon>Vibrionales</taxon>
        <taxon>Vibrionaceae</taxon>
        <taxon>Vibrio</taxon>
    </lineage>
</organism>
<protein>
    <submittedName>
        <fullName evidence="4">Imelysin family protein</fullName>
    </submittedName>
</protein>
<evidence type="ECO:0000313" key="4">
    <source>
        <dbReference type="EMBL" id="NLS14803.1"/>
    </source>
</evidence>
<evidence type="ECO:0000256" key="2">
    <source>
        <dbReference type="ARBA" id="ARBA00022729"/>
    </source>
</evidence>
<reference evidence="4 5" key="1">
    <citation type="submission" date="2020-04" db="EMBL/GenBank/DDBJ databases">
        <title>Vibrio sp. SM6, a novel species isolated from seawater.</title>
        <authorList>
            <person name="Wang X."/>
        </authorList>
    </citation>
    <scope>NUCLEOTIDE SEQUENCE [LARGE SCALE GENOMIC DNA]</scope>
    <source>
        <strain evidence="4 5">SM6</strain>
    </source>
</reference>
<dbReference type="RefSeq" id="WP_168837880.1">
    <property type="nucleotide sequence ID" value="NZ_JABAIK010000030.1"/>
</dbReference>